<dbReference type="STRING" id="45357.A0A2V1AMK8"/>
<dbReference type="InterPro" id="IPR008949">
    <property type="entry name" value="Isoprenoid_synthase_dom_sf"/>
</dbReference>
<keyword evidence="2" id="KW-1185">Reference proteome</keyword>
<gene>
    <name evidence="1" type="ORF">CXQ85_003363</name>
</gene>
<evidence type="ECO:0000313" key="1">
    <source>
        <dbReference type="EMBL" id="PVH19517.1"/>
    </source>
</evidence>
<dbReference type="EMBL" id="PKFO01000002">
    <property type="protein sequence ID" value="PVH19517.1"/>
    <property type="molecule type" value="Genomic_DNA"/>
</dbReference>
<dbReference type="Gene3D" id="1.10.600.10">
    <property type="entry name" value="Farnesyl Diphosphate Synthase"/>
    <property type="match status" value="1"/>
</dbReference>
<dbReference type="RefSeq" id="XP_025340457.1">
    <property type="nucleotide sequence ID" value="XM_025487009.1"/>
</dbReference>
<evidence type="ECO:0000313" key="2">
    <source>
        <dbReference type="Proteomes" id="UP000244309"/>
    </source>
</evidence>
<dbReference type="Pfam" id="PF00494">
    <property type="entry name" value="SQS_PSY"/>
    <property type="match status" value="1"/>
</dbReference>
<sequence length="384" mass="43504">MSLKQTTQLLRGIRNISSTAVRHTYEQQLAKSAENVNVLLENSDRSSYILAQYIPEPARNGFLAIKAFGLEANKITDGGSASGSRASKASNQLSSSMGLTTADMKFKFWSDMVSKAFTDQGELHEPTVFLLRDALRSGLNSDISYFHQYLQTRRYFLQSKQFKSVEDICSYGEGTYSQLNYATQALLLSPSISPSVIHLLELSPQLQNKVSDIAAHIGQATAVSSMILGFDYYASTRNIVTMPVDLMTKFELSQELAIRLAQGHIKDATEKEEAIEKLQNVVFETAVTANDHLISARSKLTQVREDIAKLVKSKPHDSLLQRNFKKWRKGIPDVIFIPFMNAIPTSLYLEKLEKNDFNMYSPKLKQKEWRLGWRSFRNYYKRVI</sequence>
<organism evidence="1 2">
    <name type="scientific">Candidozyma haemuli</name>
    <dbReference type="NCBI Taxonomy" id="45357"/>
    <lineage>
        <taxon>Eukaryota</taxon>
        <taxon>Fungi</taxon>
        <taxon>Dikarya</taxon>
        <taxon>Ascomycota</taxon>
        <taxon>Saccharomycotina</taxon>
        <taxon>Pichiomycetes</taxon>
        <taxon>Metschnikowiaceae</taxon>
        <taxon>Candidozyma</taxon>
    </lineage>
</organism>
<protein>
    <submittedName>
        <fullName evidence="1">Uncharacterized protein</fullName>
    </submittedName>
</protein>
<dbReference type="OrthoDB" id="270318at2759"/>
<dbReference type="VEuPathDB" id="FungiDB:CXQ85_003363"/>
<dbReference type="InterPro" id="IPR002060">
    <property type="entry name" value="Squ/phyt_synthse"/>
</dbReference>
<reference evidence="1 2" key="1">
    <citation type="submission" date="2017-12" db="EMBL/GenBank/DDBJ databases">
        <title>Genome Sequence of a Multidrug-Resistant Candida haemulonii Isolate from a Patient with Chronic Leg Ulcers in Israel.</title>
        <authorList>
            <person name="Chow N.A."/>
            <person name="Gade L."/>
            <person name="Batra D."/>
            <person name="Rowe L.A."/>
            <person name="Ben-Ami R."/>
            <person name="Loparev V.N."/>
            <person name="Litvintseva A.P."/>
        </authorList>
    </citation>
    <scope>NUCLEOTIDE SEQUENCE [LARGE SCALE GENOMIC DNA]</scope>
    <source>
        <strain evidence="1 2">B11899</strain>
    </source>
</reference>
<dbReference type="GeneID" id="37008694"/>
<comment type="caution">
    <text evidence="1">The sequence shown here is derived from an EMBL/GenBank/DDBJ whole genome shotgun (WGS) entry which is preliminary data.</text>
</comment>
<name>A0A2V1AMK8_9ASCO</name>
<dbReference type="Proteomes" id="UP000244309">
    <property type="component" value="Unassembled WGS sequence"/>
</dbReference>
<proteinExistence type="predicted"/>
<dbReference type="AlphaFoldDB" id="A0A2V1AMK8"/>
<dbReference type="SUPFAM" id="SSF48576">
    <property type="entry name" value="Terpenoid synthases"/>
    <property type="match status" value="1"/>
</dbReference>
<accession>A0A2V1AMK8</accession>